<proteinExistence type="predicted"/>
<dbReference type="AlphaFoldDB" id="A0A9D3X6Q7"/>
<reference evidence="2" key="1">
    <citation type="submission" date="2021-09" db="EMBL/GenBank/DDBJ databases">
        <title>The genome of Mauremys mutica provides insights into the evolution of semi-aquatic lifestyle.</title>
        <authorList>
            <person name="Gong S."/>
            <person name="Gao Y."/>
        </authorList>
    </citation>
    <scope>NUCLEOTIDE SEQUENCE</scope>
    <source>
        <strain evidence="2">MM-2020</strain>
        <tissue evidence="2">Muscle</tissue>
    </source>
</reference>
<protein>
    <submittedName>
        <fullName evidence="2">Uncharacterized protein</fullName>
    </submittedName>
</protein>
<keyword evidence="3" id="KW-1185">Reference proteome</keyword>
<organism evidence="2 3">
    <name type="scientific">Mauremys mutica</name>
    <name type="common">yellowpond turtle</name>
    <dbReference type="NCBI Taxonomy" id="74926"/>
    <lineage>
        <taxon>Eukaryota</taxon>
        <taxon>Metazoa</taxon>
        <taxon>Chordata</taxon>
        <taxon>Craniata</taxon>
        <taxon>Vertebrata</taxon>
        <taxon>Euteleostomi</taxon>
        <taxon>Archelosauria</taxon>
        <taxon>Testudinata</taxon>
        <taxon>Testudines</taxon>
        <taxon>Cryptodira</taxon>
        <taxon>Durocryptodira</taxon>
        <taxon>Testudinoidea</taxon>
        <taxon>Geoemydidae</taxon>
        <taxon>Geoemydinae</taxon>
        <taxon>Mauremys</taxon>
    </lineage>
</organism>
<dbReference type="EMBL" id="JAHDVG010000479">
    <property type="protein sequence ID" value="KAH1174919.1"/>
    <property type="molecule type" value="Genomic_DNA"/>
</dbReference>
<name>A0A9D3X6Q7_9SAUR</name>
<dbReference type="Proteomes" id="UP000827986">
    <property type="component" value="Unassembled WGS sequence"/>
</dbReference>
<feature type="region of interest" description="Disordered" evidence="1">
    <location>
        <begin position="1"/>
        <end position="51"/>
    </location>
</feature>
<comment type="caution">
    <text evidence="2">The sequence shown here is derived from an EMBL/GenBank/DDBJ whole genome shotgun (WGS) entry which is preliminary data.</text>
</comment>
<sequence length="127" mass="14077">MLQAPARQMPPLPLAWDSANSARGPITAVKRQPPAAGRENKVPGVQRPPHRCQSSLQVSLEGRSHESKWTQKSPDLITVTQLYCTCIFTTLESSSKRRGKGRKLTKVQNSAFIIPLTNKSDILKRGF</sequence>
<gene>
    <name evidence="2" type="ORF">KIL84_008910</name>
</gene>
<evidence type="ECO:0000256" key="1">
    <source>
        <dbReference type="SAM" id="MobiDB-lite"/>
    </source>
</evidence>
<evidence type="ECO:0000313" key="3">
    <source>
        <dbReference type="Proteomes" id="UP000827986"/>
    </source>
</evidence>
<evidence type="ECO:0000313" key="2">
    <source>
        <dbReference type="EMBL" id="KAH1174919.1"/>
    </source>
</evidence>
<accession>A0A9D3X6Q7</accession>